<dbReference type="Proteomes" id="UP000674938">
    <property type="component" value="Unassembled WGS sequence"/>
</dbReference>
<protein>
    <recommendedName>
        <fullName evidence="3">DUF4428 domain-containing protein</fullName>
    </recommendedName>
</protein>
<evidence type="ECO:0000313" key="1">
    <source>
        <dbReference type="EMBL" id="MBP1042264.1"/>
    </source>
</evidence>
<comment type="caution">
    <text evidence="1">The sequence shown here is derived from an EMBL/GenBank/DDBJ whole genome shotgun (WGS) entry which is preliminary data.</text>
</comment>
<keyword evidence="2" id="KW-1185">Reference proteome</keyword>
<dbReference type="RefSeq" id="WP_209529273.1">
    <property type="nucleotide sequence ID" value="NZ_JAEEGA010000009.1"/>
</dbReference>
<proteinExistence type="predicted"/>
<sequence length="183" mass="21208">MTSCLICDRPVRFFKFKCQNGCVCKKCYEVVSLNFTQIITDKNEAELLRIYTAAQAEEHQAAFDITRRINQFILFDDLRQLICLPNHPNYAHSALGPEYYSLSDVKNCKKIEVKTKKDDKVLGTIKVLIEFVDSQLKREIWLLKKPIACDSLPYQTMRGLAEKIVQELANTNERVKESDRIVK</sequence>
<gene>
    <name evidence="1" type="ORF">I6N95_14690</name>
</gene>
<evidence type="ECO:0008006" key="3">
    <source>
        <dbReference type="Google" id="ProtNLM"/>
    </source>
</evidence>
<accession>A0A940PC54</accession>
<dbReference type="EMBL" id="JAEEGA010000009">
    <property type="protein sequence ID" value="MBP1042264.1"/>
    <property type="molecule type" value="Genomic_DNA"/>
</dbReference>
<organism evidence="1 2">
    <name type="scientific">Vagococcus allomyrinae</name>
    <dbReference type="NCBI Taxonomy" id="2794353"/>
    <lineage>
        <taxon>Bacteria</taxon>
        <taxon>Bacillati</taxon>
        <taxon>Bacillota</taxon>
        <taxon>Bacilli</taxon>
        <taxon>Lactobacillales</taxon>
        <taxon>Enterococcaceae</taxon>
        <taxon>Vagococcus</taxon>
    </lineage>
</organism>
<name>A0A940PC54_9ENTE</name>
<evidence type="ECO:0000313" key="2">
    <source>
        <dbReference type="Proteomes" id="UP000674938"/>
    </source>
</evidence>
<reference evidence="1" key="1">
    <citation type="submission" date="2020-12" db="EMBL/GenBank/DDBJ databases">
        <title>Vagococcus allomyrinae sp. nov. and Enterococcus lavae sp. nov., isolated from the larvae of Allomyrina dichotoma.</title>
        <authorList>
            <person name="Lee S.D."/>
        </authorList>
    </citation>
    <scope>NUCLEOTIDE SEQUENCE</scope>
    <source>
        <strain evidence="1">BWB3-3</strain>
    </source>
</reference>
<dbReference type="AlphaFoldDB" id="A0A940PC54"/>